<evidence type="ECO:0000256" key="1">
    <source>
        <dbReference type="SAM" id="MobiDB-lite"/>
    </source>
</evidence>
<dbReference type="AlphaFoldDB" id="A0AAD7MU98"/>
<dbReference type="Proteomes" id="UP001215598">
    <property type="component" value="Unassembled WGS sequence"/>
</dbReference>
<sequence length="699" mass="76261">MGKKSGKRKQIAKKDRKNLRLWVEGKREEVLKPHIPAYTDALERGWRYEREYLQKICSEFHARFNWRLEDFEEPDVLPNYDLVAPPPAEPVDDDEKKEKRKRIDLLNERIRRWFKYRARRLRKQLTQGGDPLKDPWAVLMSQLSGLKPPPKARQAYQQYMRERYEDDVAPIVAERWLAQSSAGSNVQTARKPTAPFRAQIAQELFAALPEVVRNEYATHAKEEAATARAAYIKEPPSKTPEARQKCIDAVGQFLGPIQKGILEYTGLHTVVIMGGPIPRYGGELRPVYCAYGRSRAGAKAHMPEWAGDRWDKQVSSLMTEYLQTAFTPEEIQEAALVDPLEGAKYTMDGKGGFGTGSDSGTQERAAEGVASSSKVAGGKRKAGGKGKVRRPLHTLPIQEIIARTITGKEVTVDLMAPEGLSYDQNRTWNMARNSALLSALRITQDVEDLFATPSTASGSQKRKAAEVESGPRKSQRLNPDSGAPAPATTTPRPPASPPTSAANPSADLTPAATPAPAADTTSGPGSTGASTSAASGANATMASTTTPTTPTALPDTTSTPTTPIVPPDTTSGPGSTVVSTSAALGANATTASTTTLTTPTAPPATTPTPITPIRRTRRECHYGIDHNADNAHRLPRHDADADNTHCPPRHDEWPREYGCVHERRTRHECCYGVDYTATGHGGQRRDSTPFGRSRSVCIP</sequence>
<evidence type="ECO:0000313" key="3">
    <source>
        <dbReference type="Proteomes" id="UP001215598"/>
    </source>
</evidence>
<feature type="region of interest" description="Disordered" evidence="1">
    <location>
        <begin position="349"/>
        <end position="390"/>
    </location>
</feature>
<protein>
    <submittedName>
        <fullName evidence="2">Uncharacterized protein</fullName>
    </submittedName>
</protein>
<organism evidence="2 3">
    <name type="scientific">Mycena metata</name>
    <dbReference type="NCBI Taxonomy" id="1033252"/>
    <lineage>
        <taxon>Eukaryota</taxon>
        <taxon>Fungi</taxon>
        <taxon>Dikarya</taxon>
        <taxon>Basidiomycota</taxon>
        <taxon>Agaricomycotina</taxon>
        <taxon>Agaricomycetes</taxon>
        <taxon>Agaricomycetidae</taxon>
        <taxon>Agaricales</taxon>
        <taxon>Marasmiineae</taxon>
        <taxon>Mycenaceae</taxon>
        <taxon>Mycena</taxon>
    </lineage>
</organism>
<comment type="caution">
    <text evidence="2">The sequence shown here is derived from an EMBL/GenBank/DDBJ whole genome shotgun (WGS) entry which is preliminary data.</text>
</comment>
<keyword evidence="3" id="KW-1185">Reference proteome</keyword>
<proteinExistence type="predicted"/>
<dbReference type="EMBL" id="JARKIB010000142">
    <property type="protein sequence ID" value="KAJ7732894.1"/>
    <property type="molecule type" value="Genomic_DNA"/>
</dbReference>
<name>A0AAD7MU98_9AGAR</name>
<feature type="compositionally biased region" description="Basic residues" evidence="1">
    <location>
        <begin position="377"/>
        <end position="390"/>
    </location>
</feature>
<feature type="region of interest" description="Disordered" evidence="1">
    <location>
        <begin position="451"/>
        <end position="615"/>
    </location>
</feature>
<accession>A0AAD7MU98</accession>
<feature type="compositionally biased region" description="Low complexity" evidence="1">
    <location>
        <begin position="479"/>
        <end position="490"/>
    </location>
</feature>
<reference evidence="2" key="1">
    <citation type="submission" date="2023-03" db="EMBL/GenBank/DDBJ databases">
        <title>Massive genome expansion in bonnet fungi (Mycena s.s.) driven by repeated elements and novel gene families across ecological guilds.</title>
        <authorList>
            <consortium name="Lawrence Berkeley National Laboratory"/>
            <person name="Harder C.B."/>
            <person name="Miyauchi S."/>
            <person name="Viragh M."/>
            <person name="Kuo A."/>
            <person name="Thoen E."/>
            <person name="Andreopoulos B."/>
            <person name="Lu D."/>
            <person name="Skrede I."/>
            <person name="Drula E."/>
            <person name="Henrissat B."/>
            <person name="Morin E."/>
            <person name="Kohler A."/>
            <person name="Barry K."/>
            <person name="LaButti K."/>
            <person name="Morin E."/>
            <person name="Salamov A."/>
            <person name="Lipzen A."/>
            <person name="Mereny Z."/>
            <person name="Hegedus B."/>
            <person name="Baldrian P."/>
            <person name="Stursova M."/>
            <person name="Weitz H."/>
            <person name="Taylor A."/>
            <person name="Grigoriev I.V."/>
            <person name="Nagy L.G."/>
            <person name="Martin F."/>
            <person name="Kauserud H."/>
        </authorList>
    </citation>
    <scope>NUCLEOTIDE SEQUENCE</scope>
    <source>
        <strain evidence="2">CBHHK182m</strain>
    </source>
</reference>
<gene>
    <name evidence="2" type="ORF">B0H16DRAFT_1732624</name>
</gene>
<feature type="region of interest" description="Disordered" evidence="1">
    <location>
        <begin position="680"/>
        <end position="699"/>
    </location>
</feature>
<evidence type="ECO:0000313" key="2">
    <source>
        <dbReference type="EMBL" id="KAJ7732894.1"/>
    </source>
</evidence>
<feature type="compositionally biased region" description="Pro residues" evidence="1">
    <location>
        <begin position="600"/>
        <end position="610"/>
    </location>
</feature>
<feature type="compositionally biased region" description="Low complexity" evidence="1">
    <location>
        <begin position="498"/>
        <end position="599"/>
    </location>
</feature>